<feature type="transmembrane region" description="Helical" evidence="7">
    <location>
        <begin position="279"/>
        <end position="295"/>
    </location>
</feature>
<feature type="transmembrane region" description="Helical" evidence="7">
    <location>
        <begin position="144"/>
        <end position="164"/>
    </location>
</feature>
<dbReference type="RefSeq" id="WP_137450983.1">
    <property type="nucleotide sequence ID" value="NZ_SZZH01000005.1"/>
</dbReference>
<feature type="transmembrane region" description="Helical" evidence="7">
    <location>
        <begin position="456"/>
        <end position="479"/>
    </location>
</feature>
<dbReference type="InterPro" id="IPR004680">
    <property type="entry name" value="Cit_transptr-like_dom"/>
</dbReference>
<name>A0A4U6QBK1_9ACTN</name>
<keyword evidence="3 7" id="KW-0812">Transmembrane</keyword>
<dbReference type="Pfam" id="PF03600">
    <property type="entry name" value="CitMHS"/>
    <property type="match status" value="1"/>
</dbReference>
<comment type="subcellular location">
    <subcellularLocation>
        <location evidence="1">Membrane</location>
        <topology evidence="1">Multi-pass membrane protein</topology>
    </subcellularLocation>
</comment>
<keyword evidence="5 7" id="KW-0472">Membrane</keyword>
<feature type="transmembrane region" description="Helical" evidence="7">
    <location>
        <begin position="66"/>
        <end position="86"/>
    </location>
</feature>
<proteinExistence type="predicted"/>
<comment type="caution">
    <text evidence="9">The sequence shown here is derived from an EMBL/GenBank/DDBJ whole genome shotgun (WGS) entry which is preliminary data.</text>
</comment>
<dbReference type="Proteomes" id="UP000306985">
    <property type="component" value="Unassembled WGS sequence"/>
</dbReference>
<evidence type="ECO:0000256" key="4">
    <source>
        <dbReference type="ARBA" id="ARBA00022989"/>
    </source>
</evidence>
<dbReference type="GO" id="GO:0016020">
    <property type="term" value="C:membrane"/>
    <property type="evidence" value="ECO:0007669"/>
    <property type="project" value="UniProtKB-SubCell"/>
</dbReference>
<feature type="transmembrane region" description="Helical" evidence="7">
    <location>
        <begin position="301"/>
        <end position="317"/>
    </location>
</feature>
<feature type="transmembrane region" description="Helical" evidence="7">
    <location>
        <begin position="372"/>
        <end position="389"/>
    </location>
</feature>
<feature type="transmembrane region" description="Helical" evidence="7">
    <location>
        <begin position="422"/>
        <end position="444"/>
    </location>
</feature>
<accession>A0A4U6QBK1</accession>
<feature type="transmembrane region" description="Helical" evidence="7">
    <location>
        <begin position="329"/>
        <end position="352"/>
    </location>
</feature>
<keyword evidence="2" id="KW-0813">Transport</keyword>
<gene>
    <name evidence="9" type="ORF">FDO65_17250</name>
</gene>
<dbReference type="OrthoDB" id="5329450at2"/>
<evidence type="ECO:0000256" key="7">
    <source>
        <dbReference type="SAM" id="Phobius"/>
    </source>
</evidence>
<dbReference type="EMBL" id="SZZH01000005">
    <property type="protein sequence ID" value="TKV57279.1"/>
    <property type="molecule type" value="Genomic_DNA"/>
</dbReference>
<reference evidence="9 10" key="1">
    <citation type="submission" date="2019-05" db="EMBL/GenBank/DDBJ databases">
        <title>Nakamurella sp. N5BH11, whole genome shotgun sequence.</title>
        <authorList>
            <person name="Tuo L."/>
        </authorList>
    </citation>
    <scope>NUCLEOTIDE SEQUENCE [LARGE SCALE GENOMIC DNA]</scope>
    <source>
        <strain evidence="9 10">N5BH11</strain>
    </source>
</reference>
<dbReference type="AlphaFoldDB" id="A0A4U6QBK1"/>
<feature type="domain" description="Citrate transporter-like" evidence="8">
    <location>
        <begin position="14"/>
        <end position="425"/>
    </location>
</feature>
<sequence length="481" mass="50388">MLIFLGFAMIAVFMYLILAKKLTPAVALIIVPLGFGLIALATGVADDIEGGLPGAITKAIKDFAPTAALLFFAIIYFGLMIDVGLFDPLIRFILRVTGNNPVKVVIGTAVLAGLVSLDGDGSTTFIITVSALLPIYRRLGLSPVVLTVVANLANGVLNIVPWGGPTVRAATVLNVSPGELFNPMVPGMIAAMAVVIVLAWQLGRSERKRLARKGHSLEIVAEELSLVGAVAGPDTGTVSTGGGTDVPRSATGGNDLPDLPADDDTPNLDPNRPTLRPKLIWFNFGLTIALLVALGLDKLPLSLVFMTAAALALMVNFPKPQDQSDRIKAHAGSIVAVVSMVFAAAVLVGVLSATGMVEQMATFIVNAVPEPLGPYFAVITGVLSMPLTFFMSNDAFYFGVLPILNEAAAHFGIAPVEMARASIIGQTVHMTSPLVPAMLLLISLAKVDLADHHKKVIWRAVVCSLTMLAVSLAIGVIPFHA</sequence>
<evidence type="ECO:0000256" key="2">
    <source>
        <dbReference type="ARBA" id="ARBA00022448"/>
    </source>
</evidence>
<evidence type="ECO:0000313" key="9">
    <source>
        <dbReference type="EMBL" id="TKV57279.1"/>
    </source>
</evidence>
<feature type="transmembrane region" description="Helical" evidence="7">
    <location>
        <begin position="106"/>
        <end position="132"/>
    </location>
</feature>
<feature type="transmembrane region" description="Helical" evidence="7">
    <location>
        <begin position="396"/>
        <end position="416"/>
    </location>
</feature>
<organism evidence="9 10">
    <name type="scientific">Nakamurella flava</name>
    <dbReference type="NCBI Taxonomy" id="2576308"/>
    <lineage>
        <taxon>Bacteria</taxon>
        <taxon>Bacillati</taxon>
        <taxon>Actinomycetota</taxon>
        <taxon>Actinomycetes</taxon>
        <taxon>Nakamurellales</taxon>
        <taxon>Nakamurellaceae</taxon>
        <taxon>Nakamurella</taxon>
    </lineage>
</organism>
<evidence type="ECO:0000256" key="3">
    <source>
        <dbReference type="ARBA" id="ARBA00022692"/>
    </source>
</evidence>
<feature type="transmembrane region" description="Helical" evidence="7">
    <location>
        <begin position="29"/>
        <end position="45"/>
    </location>
</feature>
<evidence type="ECO:0000313" key="10">
    <source>
        <dbReference type="Proteomes" id="UP000306985"/>
    </source>
</evidence>
<protein>
    <submittedName>
        <fullName evidence="9">Citrate:proton symporter</fullName>
    </submittedName>
</protein>
<evidence type="ECO:0000256" key="5">
    <source>
        <dbReference type="ARBA" id="ARBA00023136"/>
    </source>
</evidence>
<feature type="transmembrane region" description="Helical" evidence="7">
    <location>
        <begin position="184"/>
        <end position="203"/>
    </location>
</feature>
<evidence type="ECO:0000259" key="8">
    <source>
        <dbReference type="Pfam" id="PF03600"/>
    </source>
</evidence>
<keyword evidence="4 7" id="KW-1133">Transmembrane helix</keyword>
<feature type="region of interest" description="Disordered" evidence="6">
    <location>
        <begin position="237"/>
        <end position="270"/>
    </location>
</feature>
<keyword evidence="10" id="KW-1185">Reference proteome</keyword>
<evidence type="ECO:0000256" key="6">
    <source>
        <dbReference type="SAM" id="MobiDB-lite"/>
    </source>
</evidence>
<evidence type="ECO:0000256" key="1">
    <source>
        <dbReference type="ARBA" id="ARBA00004141"/>
    </source>
</evidence>
<dbReference type="GO" id="GO:0055085">
    <property type="term" value="P:transmembrane transport"/>
    <property type="evidence" value="ECO:0007669"/>
    <property type="project" value="InterPro"/>
</dbReference>